<keyword evidence="2" id="KW-0472">Membrane</keyword>
<feature type="domain" description="CshA" evidence="4">
    <location>
        <begin position="1404"/>
        <end position="1506"/>
    </location>
</feature>
<keyword evidence="3" id="KW-0732">Signal</keyword>
<feature type="compositionally biased region" description="Polar residues" evidence="1">
    <location>
        <begin position="425"/>
        <end position="450"/>
    </location>
</feature>
<feature type="domain" description="CshA" evidence="4">
    <location>
        <begin position="399"/>
        <end position="499"/>
    </location>
</feature>
<feature type="transmembrane region" description="Helical" evidence="2">
    <location>
        <begin position="1642"/>
        <end position="1663"/>
    </location>
</feature>
<accession>A0A850DVQ5</accession>
<feature type="compositionally biased region" description="Polar residues" evidence="1">
    <location>
        <begin position="404"/>
        <end position="415"/>
    </location>
</feature>
<feature type="chain" id="PRO_5033022799" evidence="3">
    <location>
        <begin position="41"/>
        <end position="1672"/>
    </location>
</feature>
<reference evidence="5 6" key="1">
    <citation type="submission" date="2020-05" db="EMBL/GenBank/DDBJ databases">
        <title>Genome Sequencing of Type Strains.</title>
        <authorList>
            <person name="Lemaire J.F."/>
            <person name="Inderbitzin P."/>
            <person name="Gregorio O.A."/>
            <person name="Collins S.B."/>
            <person name="Wespe N."/>
            <person name="Knight-Connoni V."/>
        </authorList>
    </citation>
    <scope>NUCLEOTIDE SEQUENCE [LARGE SCALE GENOMIC DNA]</scope>
    <source>
        <strain evidence="5 6">DSM 20512</strain>
    </source>
</reference>
<dbReference type="NCBIfam" id="TIGR04225">
    <property type="entry name" value="CshA_fibril_rpt"/>
    <property type="match status" value="10"/>
</dbReference>
<dbReference type="Gene3D" id="2.60.40.3440">
    <property type="match status" value="1"/>
</dbReference>
<dbReference type="Pfam" id="PF19076">
    <property type="entry name" value="CshA_repeat"/>
    <property type="match status" value="11"/>
</dbReference>
<feature type="domain" description="CshA" evidence="4">
    <location>
        <begin position="1174"/>
        <end position="1285"/>
    </location>
</feature>
<keyword evidence="2" id="KW-0812">Transmembrane</keyword>
<feature type="compositionally biased region" description="Low complexity" evidence="1">
    <location>
        <begin position="982"/>
        <end position="1001"/>
    </location>
</feature>
<feature type="domain" description="CshA" evidence="4">
    <location>
        <begin position="1287"/>
        <end position="1400"/>
    </location>
</feature>
<dbReference type="PROSITE" id="PS51318">
    <property type="entry name" value="TAT"/>
    <property type="match status" value="1"/>
</dbReference>
<feature type="region of interest" description="Disordered" evidence="1">
    <location>
        <begin position="404"/>
        <end position="482"/>
    </location>
</feature>
<feature type="region of interest" description="Disordered" evidence="1">
    <location>
        <begin position="284"/>
        <end position="325"/>
    </location>
</feature>
<feature type="domain" description="CshA" evidence="4">
    <location>
        <begin position="831"/>
        <end position="944"/>
    </location>
</feature>
<evidence type="ECO:0000259" key="4">
    <source>
        <dbReference type="Pfam" id="PF19076"/>
    </source>
</evidence>
<organism evidence="5 6">
    <name type="scientific">Curtobacterium citreum</name>
    <dbReference type="NCBI Taxonomy" id="2036"/>
    <lineage>
        <taxon>Bacteria</taxon>
        <taxon>Bacillati</taxon>
        <taxon>Actinomycetota</taxon>
        <taxon>Actinomycetes</taxon>
        <taxon>Micrococcales</taxon>
        <taxon>Microbacteriaceae</taxon>
        <taxon>Curtobacterium</taxon>
    </lineage>
</organism>
<dbReference type="InterPro" id="IPR026395">
    <property type="entry name" value="CshA_fibril"/>
</dbReference>
<evidence type="ECO:0000313" key="5">
    <source>
        <dbReference type="EMBL" id="NUU29537.1"/>
    </source>
</evidence>
<dbReference type="Proteomes" id="UP000539146">
    <property type="component" value="Unassembled WGS sequence"/>
</dbReference>
<sequence>MPSLHRARPRRRTLRLVAGSVATTLVAGSAALLLPHAAFAASAFDASKLYAVQSSSSNVVTIDRTTGTATTVLTAPTGPANNGSFNQLGISADGDKLYMTDGSTVREYTASTNTWESTQRSTGATVGTTMGGVNPKTQQYFFGGQTGSNFLFDSYDPATNKISTTPVTVPATGAPGGSGDLAFDRQGNLYFVSSSSNNGNTNTAQLYRVNASDLGGGTVSATAVGPLISNTPILNSLAFGDDGYLYIAGNGTNSFLKVNPVNGKTVDTKTVSVAITDMASNAVPSTGQSQGGFTDGRAKPSDELTTTISGGDIPTPVSATTGPGKDTVTVGPIILLPGQSYTVAQTPGNTTTDPNAYDTTYKCVNLVDGSVVKQGTGTSATFTVPAGGGDVQCVFSNPLKPTVTNTSSTGNTPGQPVTVDPLAGSQGSIDPTTVTLTPNTPDSTVSNGGKQLTVPGEGTWTVDPQSGKVTFTPESGSTKNPTPVTYTVDDTRGNQTSGQIAVTYKGNAQPDTAKTTQGTAVTVDVLANDQGGTVASSVVFPTSGQPKGAQVSTDGRQLTVPGEGTYSIDPSTGKVTFTPDPAFRGTTSPVSYQVADADGATSTATITVQVAAVGPTAKNETATTQQNTPTTVDIVSDAAPGVQGGTPVDPTKVTFPTTGQPAGATTSTDGRQLTVPGQGTYTADPTTGKITFTPAQGSTGTTTPVTYQVGDTGGATGTGTLTVTVTAVAPTAKDDSVTLAQGDTATVDVLGNDTPGNAATPLDPTSVTFPGNGTKQLTVPGEGSYAIDPKSGKVTFTPEPTFRGTTTPVTYQVTDVDGHTASATITATVTPVGPAAKDDTAKTEQNAPVVVDVTANDQPGVANGTPVDPTSVVFPTAGQPNGATVSTDGKQLTVPGEATYVIDPTTGKVTVTPAQGFTGSTTPVTYQVADTGKATDTATISITVTAVSPTAKDDTATTDQGSATTVDVLANDTAGNAQTPLDPTTVTFPSTKTGTTSTDGKQLTVPGEGTYTIDPTTGKVTFTPEATFRGTATPVTYQVADSDGTTATATITVTAKPVGPKVAKDTTATTSQNTPATFDVAGPASPGVKSGTPVDPTSVVFPKDGQPTGATVSDDGKQLTVPGEGTYTVDPKTGVVTFTPAPGFSGTTTPVTYQVSDTGGMTGTGRLTTTVTAVSPTAEPDTATLAQGDSATIDVLGNDHGGNAATPLDPESVVFPAAGQPAGAVGTESAKQLTVPGQGTYVINPDSGKVTFTPEPTFRGTATPVTYQVADTDGTTTTATITATVTPVGPAAKDDTATTEQNTPVSITVLSNDGPGVADGTPLDPASVVFPATGQPDGATVSTDGKQLIVAGQGTYTVDASTGKVTFAPAQGFSGAAAPVTYRVADTGGVSAAATITVTVTSVAPAAHDDWARTAMDTPVTMSVLSNDDAGNAATPIVRSTVRLIDGSGASVSRIAVPRDGVWSVNDADGTVTFTPEPGFSGPTQGNYRITDTDGHTSDAVMTVVVGTPPTAKADHRDGKPGTATVVDVLGNDGPGTAPIDPASVRLVDPKTGKLVDTVTIAGEGTFTVQPSGTVTFTPVDGYAGTATIRYSVAGEDGSRATAAVSVTIPVVPGITRNPAKGGGVIVTTPSGDRLAFTGSDVLWPGLGASFVLMAIGLGLVLLHRRRTAQER</sequence>
<feature type="compositionally biased region" description="Polar residues" evidence="1">
    <location>
        <begin position="462"/>
        <end position="482"/>
    </location>
</feature>
<comment type="caution">
    <text evidence="5">The sequence shown here is derived from an EMBL/GenBank/DDBJ whole genome shotgun (WGS) entry which is preliminary data.</text>
</comment>
<dbReference type="SUPFAM" id="SSF63825">
    <property type="entry name" value="YWTD domain"/>
    <property type="match status" value="1"/>
</dbReference>
<feature type="domain" description="CshA" evidence="4">
    <location>
        <begin position="1510"/>
        <end position="1608"/>
    </location>
</feature>
<feature type="domain" description="CshA" evidence="4">
    <location>
        <begin position="613"/>
        <end position="725"/>
    </location>
</feature>
<feature type="domain" description="CshA" evidence="4">
    <location>
        <begin position="728"/>
        <end position="829"/>
    </location>
</feature>
<feature type="signal peptide" evidence="3">
    <location>
        <begin position="1"/>
        <end position="40"/>
    </location>
</feature>
<gene>
    <name evidence="5" type="ORF">HP467_15710</name>
</gene>
<name>A0A850DVQ5_9MICO</name>
<protein>
    <submittedName>
        <fullName evidence="5">Tandem-95 repeat protein</fullName>
    </submittedName>
</protein>
<evidence type="ECO:0000256" key="3">
    <source>
        <dbReference type="SAM" id="SignalP"/>
    </source>
</evidence>
<feature type="compositionally biased region" description="Low complexity" evidence="1">
    <location>
        <begin position="1066"/>
        <end position="1077"/>
    </location>
</feature>
<feature type="domain" description="CshA" evidence="4">
    <location>
        <begin position="1063"/>
        <end position="1171"/>
    </location>
</feature>
<feature type="domain" description="CshA" evidence="4">
    <location>
        <begin position="507"/>
        <end position="610"/>
    </location>
</feature>
<evidence type="ECO:0000313" key="6">
    <source>
        <dbReference type="Proteomes" id="UP000539146"/>
    </source>
</evidence>
<dbReference type="EMBL" id="JABMCG010000125">
    <property type="protein sequence ID" value="NUU29537.1"/>
    <property type="molecule type" value="Genomic_DNA"/>
</dbReference>
<feature type="region of interest" description="Disordered" evidence="1">
    <location>
        <begin position="1063"/>
        <end position="1094"/>
    </location>
</feature>
<keyword evidence="2" id="KW-1133">Transmembrane helix</keyword>
<proteinExistence type="predicted"/>
<feature type="region of interest" description="Disordered" evidence="1">
    <location>
        <begin position="974"/>
        <end position="1001"/>
    </location>
</feature>
<evidence type="ECO:0000256" key="2">
    <source>
        <dbReference type="SAM" id="Phobius"/>
    </source>
</evidence>
<dbReference type="NCBIfam" id="NF012211">
    <property type="entry name" value="tand_rpt_95"/>
    <property type="match status" value="3"/>
</dbReference>
<feature type="domain" description="CshA" evidence="4">
    <location>
        <begin position="947"/>
        <end position="1054"/>
    </location>
</feature>
<evidence type="ECO:0000256" key="1">
    <source>
        <dbReference type="SAM" id="MobiDB-lite"/>
    </source>
</evidence>
<dbReference type="RefSeq" id="WP_175326751.1">
    <property type="nucleotide sequence ID" value="NZ_BAAAWP010000001.1"/>
</dbReference>
<dbReference type="InterPro" id="IPR006311">
    <property type="entry name" value="TAT_signal"/>
</dbReference>